<keyword evidence="11" id="KW-1015">Disulfide bond</keyword>
<evidence type="ECO:0000256" key="18">
    <source>
        <dbReference type="RuleBase" id="RU000687"/>
    </source>
</evidence>
<keyword evidence="4" id="KW-1003">Cell membrane</keyword>
<dbReference type="PROSITE" id="PS00236">
    <property type="entry name" value="NEUROTR_ION_CHANNEL"/>
    <property type="match status" value="1"/>
</dbReference>
<dbReference type="EMBL" id="CH964251">
    <property type="protein sequence ID" value="EDW83388.1"/>
    <property type="molecule type" value="Genomic_DNA"/>
</dbReference>
<evidence type="ECO:0000313" key="21">
    <source>
        <dbReference type="EMBL" id="EDW83388.1"/>
    </source>
</evidence>
<evidence type="ECO:0000256" key="7">
    <source>
        <dbReference type="ARBA" id="ARBA00022989"/>
    </source>
</evidence>
<dbReference type="InterPro" id="IPR018000">
    <property type="entry name" value="Neurotransmitter_ion_chnl_CS"/>
</dbReference>
<dbReference type="GO" id="GO:0022848">
    <property type="term" value="F:acetylcholine-gated monoatomic cation-selective channel activity"/>
    <property type="evidence" value="ECO:0007669"/>
    <property type="project" value="InterPro"/>
</dbReference>
<dbReference type="Gene3D" id="2.70.170.10">
    <property type="entry name" value="Neurotransmitter-gated ion-channel ligand-binding domain"/>
    <property type="match status" value="1"/>
</dbReference>
<organism evidence="21 22">
    <name type="scientific">Drosophila willistoni</name>
    <name type="common">Fruit fly</name>
    <dbReference type="NCBI Taxonomy" id="7260"/>
    <lineage>
        <taxon>Eukaryota</taxon>
        <taxon>Metazoa</taxon>
        <taxon>Ecdysozoa</taxon>
        <taxon>Arthropoda</taxon>
        <taxon>Hexapoda</taxon>
        <taxon>Insecta</taxon>
        <taxon>Pterygota</taxon>
        <taxon>Neoptera</taxon>
        <taxon>Endopterygota</taxon>
        <taxon>Diptera</taxon>
        <taxon>Brachycera</taxon>
        <taxon>Muscomorpha</taxon>
        <taxon>Ephydroidea</taxon>
        <taxon>Drosophilidae</taxon>
        <taxon>Drosophila</taxon>
        <taxon>Sophophora</taxon>
    </lineage>
</organism>
<dbReference type="InterPro" id="IPR006201">
    <property type="entry name" value="Neur_channel"/>
</dbReference>
<evidence type="ECO:0000256" key="15">
    <source>
        <dbReference type="ARBA" id="ARBA00023286"/>
    </source>
</evidence>
<dbReference type="FunFam" id="2.70.170.10:FF:000013">
    <property type="entry name" value="Acetylcholine receptor subunit alpha"/>
    <property type="match status" value="1"/>
</dbReference>
<feature type="transmembrane region" description="Helical" evidence="18">
    <location>
        <begin position="277"/>
        <end position="299"/>
    </location>
</feature>
<dbReference type="STRING" id="7260.B4NF13"/>
<dbReference type="OMA" id="QVFLNWM"/>
<dbReference type="CDD" id="cd19064">
    <property type="entry name" value="LGIC_TM_nAChR"/>
    <property type="match status" value="1"/>
</dbReference>
<dbReference type="PRINTS" id="PR00254">
    <property type="entry name" value="NICOTINICR"/>
</dbReference>
<feature type="transmembrane region" description="Helical" evidence="18">
    <location>
        <begin position="463"/>
        <end position="480"/>
    </location>
</feature>
<comment type="function">
    <text evidence="1">After binding acetylcholine, the AChR responds by an extensive change in conformation that affects all subunits and leads to opening of an ion-conducting channel across the plasma membrane.</text>
</comment>
<evidence type="ECO:0000256" key="13">
    <source>
        <dbReference type="ARBA" id="ARBA00023180"/>
    </source>
</evidence>
<dbReference type="GO" id="GO:0007271">
    <property type="term" value="P:synaptic transmission, cholinergic"/>
    <property type="evidence" value="ECO:0007669"/>
    <property type="project" value="EnsemblMetazoa"/>
</dbReference>
<evidence type="ECO:0000256" key="5">
    <source>
        <dbReference type="ARBA" id="ARBA00022692"/>
    </source>
</evidence>
<keyword evidence="13" id="KW-0325">Glycoprotein</keyword>
<dbReference type="eggNOG" id="KOG3645">
    <property type="taxonomic scope" value="Eukaryota"/>
</dbReference>
<comment type="similarity">
    <text evidence="2">Belongs to the ligand-gated ion channel (TC 1.A.9) family. Acetylcholine receptor (TC 1.A.9.1) subfamily.</text>
</comment>
<evidence type="ECO:0000256" key="1">
    <source>
        <dbReference type="ARBA" id="ARBA00003328"/>
    </source>
</evidence>
<evidence type="ECO:0000256" key="8">
    <source>
        <dbReference type="ARBA" id="ARBA00023018"/>
    </source>
</evidence>
<dbReference type="NCBIfam" id="TIGR00860">
    <property type="entry name" value="LIC"/>
    <property type="match status" value="1"/>
</dbReference>
<comment type="subcellular location">
    <subcellularLocation>
        <location evidence="17">Postsynaptic cell membrane</location>
        <topology evidence="17">Multi-pass membrane protein</topology>
    </subcellularLocation>
</comment>
<evidence type="ECO:0000259" key="19">
    <source>
        <dbReference type="Pfam" id="PF02931"/>
    </source>
</evidence>
<evidence type="ECO:0000256" key="4">
    <source>
        <dbReference type="ARBA" id="ARBA00022475"/>
    </source>
</evidence>
<evidence type="ECO:0008006" key="23">
    <source>
        <dbReference type="Google" id="ProtNLM"/>
    </source>
</evidence>
<keyword evidence="10 18" id="KW-0472">Membrane</keyword>
<dbReference type="Proteomes" id="UP000007798">
    <property type="component" value="Unassembled WGS sequence"/>
</dbReference>
<feature type="transmembrane region" description="Helical" evidence="18">
    <location>
        <begin position="311"/>
        <end position="332"/>
    </location>
</feature>
<keyword evidence="6 18" id="KW-0732">Signal</keyword>
<feature type="transmembrane region" description="Helical" evidence="18">
    <location>
        <begin position="246"/>
        <end position="270"/>
    </location>
</feature>
<evidence type="ECO:0000256" key="11">
    <source>
        <dbReference type="ARBA" id="ARBA00023157"/>
    </source>
</evidence>
<evidence type="ECO:0000256" key="12">
    <source>
        <dbReference type="ARBA" id="ARBA00023170"/>
    </source>
</evidence>
<keyword evidence="8" id="KW-0770">Synapse</keyword>
<dbReference type="SUPFAM" id="SSF90112">
    <property type="entry name" value="Neurotransmitter-gated ion-channel transmembrane pore"/>
    <property type="match status" value="1"/>
</dbReference>
<keyword evidence="14" id="KW-0628">Postsynaptic cell membrane</keyword>
<dbReference type="FunCoup" id="B4NF13">
    <property type="interactions" value="49"/>
</dbReference>
<keyword evidence="16 18" id="KW-0407">Ion channel</keyword>
<dbReference type="Gene3D" id="1.20.58.390">
    <property type="entry name" value="Neurotransmitter-gated ion-channel transmembrane domain"/>
    <property type="match status" value="2"/>
</dbReference>
<keyword evidence="7 18" id="KW-1133">Transmembrane helix</keyword>
<evidence type="ECO:0000256" key="3">
    <source>
        <dbReference type="ARBA" id="ARBA00022448"/>
    </source>
</evidence>
<evidence type="ECO:0000313" key="22">
    <source>
        <dbReference type="Proteomes" id="UP000007798"/>
    </source>
</evidence>
<dbReference type="InParanoid" id="B4NF13"/>
<dbReference type="CDD" id="cd19031">
    <property type="entry name" value="LGIC_ECD_nAChR_proto_alpha-like"/>
    <property type="match status" value="1"/>
</dbReference>
<keyword evidence="5 18" id="KW-0812">Transmembrane</keyword>
<dbReference type="InterPro" id="IPR006202">
    <property type="entry name" value="Neur_chan_lig-bd"/>
</dbReference>
<dbReference type="GO" id="GO:0045211">
    <property type="term" value="C:postsynaptic membrane"/>
    <property type="evidence" value="ECO:0007669"/>
    <property type="project" value="UniProtKB-SubCell"/>
</dbReference>
<feature type="chain" id="PRO_5022259222" description="Acetylcholine receptor subunit beta-like 2" evidence="18">
    <location>
        <begin position="19"/>
        <end position="519"/>
    </location>
</feature>
<keyword evidence="9 18" id="KW-0406">Ion transport</keyword>
<dbReference type="Pfam" id="PF02931">
    <property type="entry name" value="Neur_chan_LBD"/>
    <property type="match status" value="1"/>
</dbReference>
<gene>
    <name evidence="21" type="primary">Dwil\GK22820</name>
    <name evidence="21" type="ORF">Dwil_GK22820</name>
</gene>
<evidence type="ECO:0000256" key="6">
    <source>
        <dbReference type="ARBA" id="ARBA00022729"/>
    </source>
</evidence>
<dbReference type="Pfam" id="PF02932">
    <property type="entry name" value="Neur_chan_memb"/>
    <property type="match status" value="1"/>
</dbReference>
<evidence type="ECO:0000259" key="20">
    <source>
        <dbReference type="Pfam" id="PF02932"/>
    </source>
</evidence>
<evidence type="ECO:0000256" key="10">
    <source>
        <dbReference type="ARBA" id="ARBA00023136"/>
    </source>
</evidence>
<name>B4NF13_DROWI</name>
<dbReference type="InterPro" id="IPR036719">
    <property type="entry name" value="Neuro-gated_channel_TM_sf"/>
</dbReference>
<evidence type="ECO:0000256" key="2">
    <source>
        <dbReference type="ARBA" id="ARBA00009237"/>
    </source>
</evidence>
<evidence type="ECO:0000256" key="16">
    <source>
        <dbReference type="ARBA" id="ARBA00023303"/>
    </source>
</evidence>
<keyword evidence="22" id="KW-1185">Reference proteome</keyword>
<dbReference type="AlphaFoldDB" id="B4NF13"/>
<dbReference type="SUPFAM" id="SSF63712">
    <property type="entry name" value="Nicotinic receptor ligand binding domain-like"/>
    <property type="match status" value="1"/>
</dbReference>
<accession>B4NF13</accession>
<dbReference type="PANTHER" id="PTHR18945">
    <property type="entry name" value="NEUROTRANSMITTER GATED ION CHANNEL"/>
    <property type="match status" value="1"/>
</dbReference>
<dbReference type="FunFam" id="1.20.58.390:FF:000012">
    <property type="entry name" value="Acetylcholine receptor subunit alpha-like"/>
    <property type="match status" value="1"/>
</dbReference>
<feature type="domain" description="Neurotransmitter-gated ion-channel ligand-binding" evidence="19">
    <location>
        <begin position="31"/>
        <end position="245"/>
    </location>
</feature>
<dbReference type="FunFam" id="1.20.58.390:FF:000030">
    <property type="entry name" value="Acetylcholine receptor subunit alpha-L1"/>
    <property type="match status" value="1"/>
</dbReference>
<dbReference type="HOGENOM" id="CLU_018074_1_0_1"/>
<dbReference type="PRINTS" id="PR00252">
    <property type="entry name" value="NRIONCHANNEL"/>
</dbReference>
<dbReference type="GO" id="GO:0004888">
    <property type="term" value="F:transmembrane signaling receptor activity"/>
    <property type="evidence" value="ECO:0007669"/>
    <property type="project" value="InterPro"/>
</dbReference>
<evidence type="ECO:0000256" key="14">
    <source>
        <dbReference type="ARBA" id="ARBA00023257"/>
    </source>
</evidence>
<dbReference type="InterPro" id="IPR038050">
    <property type="entry name" value="Neuro_actylchol_rec"/>
</dbReference>
<dbReference type="PhylomeDB" id="B4NF13"/>
<reference evidence="21 22" key="1">
    <citation type="journal article" date="2007" name="Nature">
        <title>Evolution of genes and genomes on the Drosophila phylogeny.</title>
        <authorList>
            <consortium name="Drosophila 12 Genomes Consortium"/>
            <person name="Clark A.G."/>
            <person name="Eisen M.B."/>
            <person name="Smith D.R."/>
            <person name="Bergman C.M."/>
            <person name="Oliver B."/>
            <person name="Markow T.A."/>
            <person name="Kaufman T.C."/>
            <person name="Kellis M."/>
            <person name="Gelbart W."/>
            <person name="Iyer V.N."/>
            <person name="Pollard D.A."/>
            <person name="Sackton T.B."/>
            <person name="Larracuente A.M."/>
            <person name="Singh N.D."/>
            <person name="Abad J.P."/>
            <person name="Abt D.N."/>
            <person name="Adryan B."/>
            <person name="Aguade M."/>
            <person name="Akashi H."/>
            <person name="Anderson W.W."/>
            <person name="Aquadro C.F."/>
            <person name="Ardell D.H."/>
            <person name="Arguello R."/>
            <person name="Artieri C.G."/>
            <person name="Barbash D.A."/>
            <person name="Barker D."/>
            <person name="Barsanti P."/>
            <person name="Batterham P."/>
            <person name="Batzoglou S."/>
            <person name="Begun D."/>
            <person name="Bhutkar A."/>
            <person name="Blanco E."/>
            <person name="Bosak S.A."/>
            <person name="Bradley R.K."/>
            <person name="Brand A.D."/>
            <person name="Brent M.R."/>
            <person name="Brooks A.N."/>
            <person name="Brown R.H."/>
            <person name="Butlin R.K."/>
            <person name="Caggese C."/>
            <person name="Calvi B.R."/>
            <person name="Bernardo de Carvalho A."/>
            <person name="Caspi A."/>
            <person name="Castrezana S."/>
            <person name="Celniker S.E."/>
            <person name="Chang J.L."/>
            <person name="Chapple C."/>
            <person name="Chatterji S."/>
            <person name="Chinwalla A."/>
            <person name="Civetta A."/>
            <person name="Clifton S.W."/>
            <person name="Comeron J.M."/>
            <person name="Costello J.C."/>
            <person name="Coyne J.A."/>
            <person name="Daub J."/>
            <person name="David R.G."/>
            <person name="Delcher A.L."/>
            <person name="Delehaunty K."/>
            <person name="Do C.B."/>
            <person name="Ebling H."/>
            <person name="Edwards K."/>
            <person name="Eickbush T."/>
            <person name="Evans J.D."/>
            <person name="Filipski A."/>
            <person name="Findeiss S."/>
            <person name="Freyhult E."/>
            <person name="Fulton L."/>
            <person name="Fulton R."/>
            <person name="Garcia A.C."/>
            <person name="Gardiner A."/>
            <person name="Garfield D.A."/>
            <person name="Garvin B.E."/>
            <person name="Gibson G."/>
            <person name="Gilbert D."/>
            <person name="Gnerre S."/>
            <person name="Godfrey J."/>
            <person name="Good R."/>
            <person name="Gotea V."/>
            <person name="Gravely B."/>
            <person name="Greenberg A.J."/>
            <person name="Griffiths-Jones S."/>
            <person name="Gross S."/>
            <person name="Guigo R."/>
            <person name="Gustafson E.A."/>
            <person name="Haerty W."/>
            <person name="Hahn M.W."/>
            <person name="Halligan D.L."/>
            <person name="Halpern A.L."/>
            <person name="Halter G.M."/>
            <person name="Han M.V."/>
            <person name="Heger A."/>
            <person name="Hillier L."/>
            <person name="Hinrichs A.S."/>
            <person name="Holmes I."/>
            <person name="Hoskins R.A."/>
            <person name="Hubisz M.J."/>
            <person name="Hultmark D."/>
            <person name="Huntley M.A."/>
            <person name="Jaffe D.B."/>
            <person name="Jagadeeshan S."/>
            <person name="Jeck W.R."/>
            <person name="Johnson J."/>
            <person name="Jones C.D."/>
            <person name="Jordan W.C."/>
            <person name="Karpen G.H."/>
            <person name="Kataoka E."/>
            <person name="Keightley P.D."/>
            <person name="Kheradpour P."/>
            <person name="Kirkness E.F."/>
            <person name="Koerich L.B."/>
            <person name="Kristiansen K."/>
            <person name="Kudrna D."/>
            <person name="Kulathinal R.J."/>
            <person name="Kumar S."/>
            <person name="Kwok R."/>
            <person name="Lander E."/>
            <person name="Langley C.H."/>
            <person name="Lapoint R."/>
            <person name="Lazzaro B.P."/>
            <person name="Lee S.J."/>
            <person name="Levesque L."/>
            <person name="Li R."/>
            <person name="Lin C.F."/>
            <person name="Lin M.F."/>
            <person name="Lindblad-Toh K."/>
            <person name="Llopart A."/>
            <person name="Long M."/>
            <person name="Low L."/>
            <person name="Lozovsky E."/>
            <person name="Lu J."/>
            <person name="Luo M."/>
            <person name="Machado C.A."/>
            <person name="Makalowski W."/>
            <person name="Marzo M."/>
            <person name="Matsuda M."/>
            <person name="Matzkin L."/>
            <person name="McAllister B."/>
            <person name="McBride C.S."/>
            <person name="McKernan B."/>
            <person name="McKernan K."/>
            <person name="Mendez-Lago M."/>
            <person name="Minx P."/>
            <person name="Mollenhauer M.U."/>
            <person name="Montooth K."/>
            <person name="Mount S.M."/>
            <person name="Mu X."/>
            <person name="Myers E."/>
            <person name="Negre B."/>
            <person name="Newfeld S."/>
            <person name="Nielsen R."/>
            <person name="Noor M.A."/>
            <person name="O'Grady P."/>
            <person name="Pachter L."/>
            <person name="Papaceit M."/>
            <person name="Parisi M.J."/>
            <person name="Parisi M."/>
            <person name="Parts L."/>
            <person name="Pedersen J.S."/>
            <person name="Pesole G."/>
            <person name="Phillippy A.M."/>
            <person name="Ponting C.P."/>
            <person name="Pop M."/>
            <person name="Porcelli D."/>
            <person name="Powell J.R."/>
            <person name="Prohaska S."/>
            <person name="Pruitt K."/>
            <person name="Puig M."/>
            <person name="Quesneville H."/>
            <person name="Ram K.R."/>
            <person name="Rand D."/>
            <person name="Rasmussen M.D."/>
            <person name="Reed L.K."/>
            <person name="Reenan R."/>
            <person name="Reily A."/>
            <person name="Remington K.A."/>
            <person name="Rieger T.T."/>
            <person name="Ritchie M.G."/>
            <person name="Robin C."/>
            <person name="Rogers Y.H."/>
            <person name="Rohde C."/>
            <person name="Rozas J."/>
            <person name="Rubenfield M.J."/>
            <person name="Ruiz A."/>
            <person name="Russo S."/>
            <person name="Salzberg S.L."/>
            <person name="Sanchez-Gracia A."/>
            <person name="Saranga D.J."/>
            <person name="Sato H."/>
            <person name="Schaeffer S.W."/>
            <person name="Schatz M.C."/>
            <person name="Schlenke T."/>
            <person name="Schwartz R."/>
            <person name="Segarra C."/>
            <person name="Singh R.S."/>
            <person name="Sirot L."/>
            <person name="Sirota M."/>
            <person name="Sisneros N.B."/>
            <person name="Smith C.D."/>
            <person name="Smith T.F."/>
            <person name="Spieth J."/>
            <person name="Stage D.E."/>
            <person name="Stark A."/>
            <person name="Stephan W."/>
            <person name="Strausberg R.L."/>
            <person name="Strempel S."/>
            <person name="Sturgill D."/>
            <person name="Sutton G."/>
            <person name="Sutton G.G."/>
            <person name="Tao W."/>
            <person name="Teichmann S."/>
            <person name="Tobari Y.N."/>
            <person name="Tomimura Y."/>
            <person name="Tsolas J.M."/>
            <person name="Valente V.L."/>
            <person name="Venter E."/>
            <person name="Venter J.C."/>
            <person name="Vicario S."/>
            <person name="Vieira F.G."/>
            <person name="Vilella A.J."/>
            <person name="Villasante A."/>
            <person name="Walenz B."/>
            <person name="Wang J."/>
            <person name="Wasserman M."/>
            <person name="Watts T."/>
            <person name="Wilson D."/>
            <person name="Wilson R.K."/>
            <person name="Wing R.A."/>
            <person name="Wolfner M.F."/>
            <person name="Wong A."/>
            <person name="Wong G.K."/>
            <person name="Wu C.I."/>
            <person name="Wu G."/>
            <person name="Yamamoto D."/>
            <person name="Yang H.P."/>
            <person name="Yang S.P."/>
            <person name="Yorke J.A."/>
            <person name="Yoshida K."/>
            <person name="Zdobnov E."/>
            <person name="Zhang P."/>
            <person name="Zhang Y."/>
            <person name="Zimin A.V."/>
            <person name="Baldwin J."/>
            <person name="Abdouelleil A."/>
            <person name="Abdulkadir J."/>
            <person name="Abebe A."/>
            <person name="Abera B."/>
            <person name="Abreu J."/>
            <person name="Acer S.C."/>
            <person name="Aftuck L."/>
            <person name="Alexander A."/>
            <person name="An P."/>
            <person name="Anderson E."/>
            <person name="Anderson S."/>
            <person name="Arachi H."/>
            <person name="Azer M."/>
            <person name="Bachantsang P."/>
            <person name="Barry A."/>
            <person name="Bayul T."/>
            <person name="Berlin A."/>
            <person name="Bessette D."/>
            <person name="Bloom T."/>
            <person name="Blye J."/>
            <person name="Boguslavskiy L."/>
            <person name="Bonnet C."/>
            <person name="Boukhgalter B."/>
            <person name="Bourzgui I."/>
            <person name="Brown A."/>
            <person name="Cahill P."/>
            <person name="Channer S."/>
            <person name="Cheshatsang Y."/>
            <person name="Chuda L."/>
            <person name="Citroen M."/>
            <person name="Collymore A."/>
            <person name="Cooke P."/>
            <person name="Costello M."/>
            <person name="D'Aco K."/>
            <person name="Daza R."/>
            <person name="De Haan G."/>
            <person name="DeGray S."/>
            <person name="DeMaso C."/>
            <person name="Dhargay N."/>
            <person name="Dooley K."/>
            <person name="Dooley E."/>
            <person name="Doricent M."/>
            <person name="Dorje P."/>
            <person name="Dorjee K."/>
            <person name="Dupes A."/>
            <person name="Elong R."/>
            <person name="Falk J."/>
            <person name="Farina A."/>
            <person name="Faro S."/>
            <person name="Ferguson D."/>
            <person name="Fisher S."/>
            <person name="Foley C.D."/>
            <person name="Franke A."/>
            <person name="Friedrich D."/>
            <person name="Gadbois L."/>
            <person name="Gearin G."/>
            <person name="Gearin C.R."/>
            <person name="Giannoukos G."/>
            <person name="Goode T."/>
            <person name="Graham J."/>
            <person name="Grandbois E."/>
            <person name="Grewal S."/>
            <person name="Gyaltsen K."/>
            <person name="Hafez N."/>
            <person name="Hagos B."/>
            <person name="Hall J."/>
            <person name="Henson C."/>
            <person name="Hollinger A."/>
            <person name="Honan T."/>
            <person name="Huard M.D."/>
            <person name="Hughes L."/>
            <person name="Hurhula B."/>
            <person name="Husby M.E."/>
            <person name="Kamat A."/>
            <person name="Kanga B."/>
            <person name="Kashin S."/>
            <person name="Khazanovich D."/>
            <person name="Kisner P."/>
            <person name="Lance K."/>
            <person name="Lara M."/>
            <person name="Lee W."/>
            <person name="Lennon N."/>
            <person name="Letendre F."/>
            <person name="LeVine R."/>
            <person name="Lipovsky A."/>
            <person name="Liu X."/>
            <person name="Liu J."/>
            <person name="Liu S."/>
            <person name="Lokyitsang T."/>
            <person name="Lokyitsang Y."/>
            <person name="Lubonja R."/>
            <person name="Lui A."/>
            <person name="MacDonald P."/>
            <person name="Magnisalis V."/>
            <person name="Maru K."/>
            <person name="Matthews C."/>
            <person name="McCusker W."/>
            <person name="McDonough S."/>
            <person name="Mehta T."/>
            <person name="Meldrim J."/>
            <person name="Meneus L."/>
            <person name="Mihai O."/>
            <person name="Mihalev A."/>
            <person name="Mihova T."/>
            <person name="Mittelman R."/>
            <person name="Mlenga V."/>
            <person name="Montmayeur A."/>
            <person name="Mulrain L."/>
            <person name="Navidi A."/>
            <person name="Naylor J."/>
            <person name="Negash T."/>
            <person name="Nguyen T."/>
            <person name="Nguyen N."/>
            <person name="Nicol R."/>
            <person name="Norbu C."/>
            <person name="Norbu N."/>
            <person name="Novod N."/>
            <person name="O'Neill B."/>
            <person name="Osman S."/>
            <person name="Markiewicz E."/>
            <person name="Oyono O.L."/>
            <person name="Patti C."/>
            <person name="Phunkhang P."/>
            <person name="Pierre F."/>
            <person name="Priest M."/>
            <person name="Raghuraman S."/>
            <person name="Rege F."/>
            <person name="Reyes R."/>
            <person name="Rise C."/>
            <person name="Rogov P."/>
            <person name="Ross K."/>
            <person name="Ryan E."/>
            <person name="Settipalli S."/>
            <person name="Shea T."/>
            <person name="Sherpa N."/>
            <person name="Shi L."/>
            <person name="Shih D."/>
            <person name="Sparrow T."/>
            <person name="Spaulding J."/>
            <person name="Stalker J."/>
            <person name="Stange-Thomann N."/>
            <person name="Stavropoulos S."/>
            <person name="Stone C."/>
            <person name="Strader C."/>
            <person name="Tesfaye S."/>
            <person name="Thomson T."/>
            <person name="Thoulutsang Y."/>
            <person name="Thoulutsang D."/>
            <person name="Topham K."/>
            <person name="Topping I."/>
            <person name="Tsamla T."/>
            <person name="Vassiliev H."/>
            <person name="Vo A."/>
            <person name="Wangchuk T."/>
            <person name="Wangdi T."/>
            <person name="Weiand M."/>
            <person name="Wilkinson J."/>
            <person name="Wilson A."/>
            <person name="Yadav S."/>
            <person name="Young G."/>
            <person name="Yu Q."/>
            <person name="Zembek L."/>
            <person name="Zhong D."/>
            <person name="Zimmer A."/>
            <person name="Zwirko Z."/>
            <person name="Jaffe D.B."/>
            <person name="Alvarez P."/>
            <person name="Brockman W."/>
            <person name="Butler J."/>
            <person name="Chin C."/>
            <person name="Gnerre S."/>
            <person name="Grabherr M."/>
            <person name="Kleber M."/>
            <person name="Mauceli E."/>
            <person name="MacCallum I."/>
        </authorList>
    </citation>
    <scope>NUCLEOTIDE SEQUENCE [LARGE SCALE GENOMIC DNA]</scope>
    <source>
        <strain evidence="22">Tucson 14030-0811.24</strain>
    </source>
</reference>
<dbReference type="InterPro" id="IPR002394">
    <property type="entry name" value="Nicotinic_acetylcholine_rcpt"/>
</dbReference>
<dbReference type="OrthoDB" id="5975154at2759"/>
<sequence>MLFWSLLCAFLLLPLANSTAPISFEANPDTKRLYDDLLSNYNRLIRPVVNNTETLTVWLGLKLSQLIEVNLKNQVMTTNLWVKQRWFDYKLRWDPEEYGGVEQLYVPSEHIWVPDIVLYNNWDGNYEVTLMTKATLKYTGEVFWEPPAIYKSSCEMNVEYFPYDEQICFMKFGSWTYNGAQVDLKHLDQVPGSNLVQVGIDLTEFYLSVEWDILEVPATKNEEYYPDTLEPFSDITFKLTMRRKTLFYTVNLIVPCVALTFLTVLVFYLPSDSGEKVTLCISILVSLTVFFLLLAEIIPPTSLAVPLLGKYLLFTMILVSLSVWTTVCVLNIHFRSPSTHNMSPLVRKLFLHFMPKLMMMRRTQYTLPDYDDTTPSNGCTNEIDVRDSISDFPSEFKDSQDGAYDNGMQNSVDSDNVIPRNLTPEVLQALRAVRFIAQHIKDADKDNEIVEDWKFVSMVLDRFFLWLFTLSCVFGTFAIICQSPSLYDTRSPIDRQLSEIPLRKNNFMLPPDIVRQVLT</sequence>
<protein>
    <recommendedName>
        <fullName evidence="23">Acetylcholine receptor subunit beta-like 2</fullName>
    </recommendedName>
</protein>
<proteinExistence type="inferred from homology"/>
<evidence type="ECO:0000256" key="17">
    <source>
        <dbReference type="ARBA" id="ARBA00034104"/>
    </source>
</evidence>
<dbReference type="InterPro" id="IPR006029">
    <property type="entry name" value="Neurotrans-gated_channel_TM"/>
</dbReference>
<evidence type="ECO:0000256" key="9">
    <source>
        <dbReference type="ARBA" id="ARBA00023065"/>
    </source>
</evidence>
<keyword evidence="15" id="KW-1071">Ligand-gated ion channel</keyword>
<dbReference type="KEGG" id="dwi:6649554"/>
<dbReference type="GO" id="GO:0017085">
    <property type="term" value="P:response to insecticide"/>
    <property type="evidence" value="ECO:0007669"/>
    <property type="project" value="EnsemblMetazoa"/>
</dbReference>
<keyword evidence="3 18" id="KW-0813">Transport</keyword>
<keyword evidence="12" id="KW-0675">Receptor</keyword>
<dbReference type="InterPro" id="IPR036734">
    <property type="entry name" value="Neur_chan_lig-bd_sf"/>
</dbReference>
<feature type="signal peptide" evidence="18">
    <location>
        <begin position="1"/>
        <end position="18"/>
    </location>
</feature>
<feature type="domain" description="Neurotransmitter-gated ion-channel transmembrane" evidence="20">
    <location>
        <begin position="252"/>
        <end position="479"/>
    </location>
</feature>